<comment type="caution">
    <text evidence="2">The sequence shown here is derived from an EMBL/GenBank/DDBJ whole genome shotgun (WGS) entry which is preliminary data.</text>
</comment>
<feature type="compositionally biased region" description="Acidic residues" evidence="1">
    <location>
        <begin position="353"/>
        <end position="366"/>
    </location>
</feature>
<gene>
    <name evidence="2" type="ORF">DYB32_004334</name>
</gene>
<name>A0A418AXS6_9STRA</name>
<evidence type="ECO:0000313" key="3">
    <source>
        <dbReference type="Proteomes" id="UP000285060"/>
    </source>
</evidence>
<keyword evidence="3" id="KW-1185">Reference proteome</keyword>
<sequence>MHEQGKKHKRAVLEAGGASMTNTSLVDATARSTAPQSAASPSIEPNTPPLQHVLVRDEDVLGVVYYLLETKKIRRAIVALPTKPSGQLTPQIVGGALKQLGFSVSTIHSKTSSSMRKLLLEKFQSTDEGIVVTTEHFAPMVSSNSHSSVVVAIHVHGTPPPWGYAILAPGAVPPSSVPLDVAKPLLQKATSRANLATVIFELQQETQPTDHDAQWVQKLANASGLDVPDAASKSSKCVKLTPTQQKLQALSEKLYIHLATPLDAVGAVNLAKMKEKLLAVGLVAQNAATGMSIHNTRLSAQTQWLDTADGREFGIKTILADTHEGAAVRFNKVDNDDDSFGELHDNDSFGERDENDSFEEDDENDSFGEFNHKRSFGGVIDNDSFGEGGDNDSFGEGGDNDSFGEGGDNDSFGEGGYYSKPSYGGKATYNKYGKGGYGKTPRSYNDNDHDNDSYSNNKPGYGKKPVNKPSYSKKPVTKPSYRDDDYKPAKVNYGKPKKKPTKPGYGNIHGDDYDDDDYHTYPSPVYEPWTAHYAKDTEIPFPYTYFTQPDAPTILKVPKLGDYHCFLTGAPWTSCGRKSLTNYFLDQCLALHFTLSANVDGICGGEPPKPTPKPSDYNDDYYGPGYKKHPISEPMATTAPKPTKKPEEGGYGTPATPSPSEAPYEITPDYLKEKCLQSAYVSITTATVMCLTENYIRINFIEHYAADACNNPVEGPTLYLRKLHDFIKEVIKCNPTAGADYPNLYRSFDASANTGYNPNAPFYVSPSDKKTVYLQDYTSGEASGLAAFTIGDRFACANPNHLIPSPTYSGAYLYLNIPSTTHYWTGMNVPDGGAVFNPKNKYSNFKSSAALAALKDRAYRYCKNADYTTDRTLVGLYDSVHYIERDTSALRRPQSIAEIAVRSAGVHEQPILEGFGILYYCAFHACRANNHGDLSKCYPTFNSDKDWSLPPRTLKAESDAVTKCIDDDYLTTEDITTNQFVQTYNYLLSKRSYLCLAESEIVDFLTLVYPQWATEDDAISLVYGRHLADERAEIEGEDTCPSTRDIYSVLHTALNDLIRQCADNKAKAIKHKIYGKPQYGNPQYGDPYGRPAKYDA</sequence>
<feature type="compositionally biased region" description="Basic and acidic residues" evidence="1">
    <location>
        <begin position="341"/>
        <end position="352"/>
    </location>
</feature>
<feature type="region of interest" description="Disordered" evidence="1">
    <location>
        <begin position="333"/>
        <end position="508"/>
    </location>
</feature>
<proteinExistence type="predicted"/>
<dbReference type="SUPFAM" id="SSF52540">
    <property type="entry name" value="P-loop containing nucleoside triphosphate hydrolases"/>
    <property type="match status" value="1"/>
</dbReference>
<accession>A0A418AXS6</accession>
<feature type="region of interest" description="Disordered" evidence="1">
    <location>
        <begin position="628"/>
        <end position="663"/>
    </location>
</feature>
<dbReference type="InterPro" id="IPR027417">
    <property type="entry name" value="P-loop_NTPase"/>
</dbReference>
<dbReference type="Proteomes" id="UP000285060">
    <property type="component" value="Unassembled WGS sequence"/>
</dbReference>
<feature type="compositionally biased region" description="Low complexity" evidence="1">
    <location>
        <begin position="417"/>
        <end position="432"/>
    </location>
</feature>
<reference evidence="2 3" key="1">
    <citation type="submission" date="2018-08" db="EMBL/GenBank/DDBJ databases">
        <title>Aphanomyces genome sequencing and annotation.</title>
        <authorList>
            <person name="Minardi D."/>
            <person name="Oidtmann B."/>
            <person name="Van Der Giezen M."/>
            <person name="Studholme D.J."/>
        </authorList>
    </citation>
    <scope>NUCLEOTIDE SEQUENCE [LARGE SCALE GENOMIC DNA]</scope>
    <source>
        <strain evidence="2 3">NJM0002</strain>
    </source>
</reference>
<dbReference type="VEuPathDB" id="FungiDB:H310_04973"/>
<evidence type="ECO:0000313" key="2">
    <source>
        <dbReference type="EMBL" id="RHY30423.1"/>
    </source>
</evidence>
<evidence type="ECO:0000256" key="1">
    <source>
        <dbReference type="SAM" id="MobiDB-lite"/>
    </source>
</evidence>
<protein>
    <submittedName>
        <fullName evidence="2">Uncharacterized protein</fullName>
    </submittedName>
</protein>
<dbReference type="AlphaFoldDB" id="A0A418AXS6"/>
<dbReference type="EMBL" id="QUSY01000319">
    <property type="protein sequence ID" value="RHY30423.1"/>
    <property type="molecule type" value="Genomic_DNA"/>
</dbReference>
<dbReference type="Gene3D" id="3.40.50.300">
    <property type="entry name" value="P-loop containing nucleotide triphosphate hydrolases"/>
    <property type="match status" value="1"/>
</dbReference>
<organism evidence="2 3">
    <name type="scientific">Aphanomyces invadans</name>
    <dbReference type="NCBI Taxonomy" id="157072"/>
    <lineage>
        <taxon>Eukaryota</taxon>
        <taxon>Sar</taxon>
        <taxon>Stramenopiles</taxon>
        <taxon>Oomycota</taxon>
        <taxon>Saprolegniomycetes</taxon>
        <taxon>Saprolegniales</taxon>
        <taxon>Verrucalvaceae</taxon>
        <taxon>Aphanomyces</taxon>
    </lineage>
</organism>